<dbReference type="InterPro" id="IPR036396">
    <property type="entry name" value="Cyt_P450_sf"/>
</dbReference>
<dbReference type="InterPro" id="IPR050476">
    <property type="entry name" value="Insect_CytP450_Detox"/>
</dbReference>
<feature type="non-terminal residue" evidence="14">
    <location>
        <position position="93"/>
    </location>
</feature>
<comment type="cofactor">
    <cofactor evidence="1">
        <name>heme</name>
        <dbReference type="ChEBI" id="CHEBI:30413"/>
    </cofactor>
</comment>
<dbReference type="KEGG" id="ccal:113464026"/>
<keyword evidence="7" id="KW-0256">Endoplasmic reticulum</keyword>
<dbReference type="GO" id="GO:0004497">
    <property type="term" value="F:monooxygenase activity"/>
    <property type="evidence" value="ECO:0007669"/>
    <property type="project" value="UniProtKB-KW"/>
</dbReference>
<name>A0AAJ7RYN5_9HYME</name>
<evidence type="ECO:0000256" key="7">
    <source>
        <dbReference type="ARBA" id="ARBA00022824"/>
    </source>
</evidence>
<dbReference type="GO" id="GO:0005506">
    <property type="term" value="F:iron ion binding"/>
    <property type="evidence" value="ECO:0007669"/>
    <property type="project" value="InterPro"/>
</dbReference>
<proteinExistence type="inferred from homology"/>
<keyword evidence="5" id="KW-0349">Heme</keyword>
<comment type="subcellular location">
    <subcellularLocation>
        <location evidence="3">Endoplasmic reticulum membrane</location>
    </subcellularLocation>
    <subcellularLocation>
        <location evidence="2">Microsome membrane</location>
    </subcellularLocation>
</comment>
<evidence type="ECO:0000256" key="6">
    <source>
        <dbReference type="ARBA" id="ARBA00022723"/>
    </source>
</evidence>
<keyword evidence="8" id="KW-0492">Microsome</keyword>
<evidence type="ECO:0000313" key="13">
    <source>
        <dbReference type="Proteomes" id="UP000694925"/>
    </source>
</evidence>
<dbReference type="GO" id="GO:0020037">
    <property type="term" value="F:heme binding"/>
    <property type="evidence" value="ECO:0007669"/>
    <property type="project" value="InterPro"/>
</dbReference>
<gene>
    <name evidence="14" type="primary">LOC113464026</name>
</gene>
<evidence type="ECO:0000256" key="11">
    <source>
        <dbReference type="ARBA" id="ARBA00023033"/>
    </source>
</evidence>
<sequence length="93" mass="11312">MNALNDDNSEFRRMGRKIFEPTLQLRLRETLRQMWPSLYHILGPYLQNKDVDSFFVNLIRDTINYRKEHNISRPDFVNMLMEVEEHPEKMDNV</sequence>
<organism evidence="13 14">
    <name type="scientific">Ceratina calcarata</name>
    <dbReference type="NCBI Taxonomy" id="156304"/>
    <lineage>
        <taxon>Eukaryota</taxon>
        <taxon>Metazoa</taxon>
        <taxon>Ecdysozoa</taxon>
        <taxon>Arthropoda</taxon>
        <taxon>Hexapoda</taxon>
        <taxon>Insecta</taxon>
        <taxon>Pterygota</taxon>
        <taxon>Neoptera</taxon>
        <taxon>Endopterygota</taxon>
        <taxon>Hymenoptera</taxon>
        <taxon>Apocrita</taxon>
        <taxon>Aculeata</taxon>
        <taxon>Apoidea</taxon>
        <taxon>Anthophila</taxon>
        <taxon>Apidae</taxon>
        <taxon>Ceratina</taxon>
        <taxon>Zadontomerus</taxon>
    </lineage>
</organism>
<dbReference type="SUPFAM" id="SSF48264">
    <property type="entry name" value="Cytochrome P450"/>
    <property type="match status" value="1"/>
</dbReference>
<evidence type="ECO:0000256" key="4">
    <source>
        <dbReference type="ARBA" id="ARBA00010617"/>
    </source>
</evidence>
<evidence type="ECO:0000256" key="2">
    <source>
        <dbReference type="ARBA" id="ARBA00004524"/>
    </source>
</evidence>
<evidence type="ECO:0000256" key="1">
    <source>
        <dbReference type="ARBA" id="ARBA00001971"/>
    </source>
</evidence>
<keyword evidence="13" id="KW-1185">Reference proteome</keyword>
<dbReference type="GO" id="GO:0016705">
    <property type="term" value="F:oxidoreductase activity, acting on paired donors, with incorporation or reduction of molecular oxygen"/>
    <property type="evidence" value="ECO:0007669"/>
    <property type="project" value="InterPro"/>
</dbReference>
<dbReference type="GeneID" id="113464026"/>
<evidence type="ECO:0000256" key="10">
    <source>
        <dbReference type="ARBA" id="ARBA00023004"/>
    </source>
</evidence>
<keyword evidence="9" id="KW-0560">Oxidoreductase</keyword>
<dbReference type="Gene3D" id="1.10.630.10">
    <property type="entry name" value="Cytochrome P450"/>
    <property type="match status" value="1"/>
</dbReference>
<evidence type="ECO:0000256" key="12">
    <source>
        <dbReference type="ARBA" id="ARBA00023136"/>
    </source>
</evidence>
<accession>A0AAJ7RYN5</accession>
<keyword evidence="6" id="KW-0479">Metal-binding</keyword>
<keyword evidence="12" id="KW-0472">Membrane</keyword>
<evidence type="ECO:0000256" key="3">
    <source>
        <dbReference type="ARBA" id="ARBA00004586"/>
    </source>
</evidence>
<protein>
    <submittedName>
        <fullName evidence="14">Cytochrome P450 6A1-like</fullName>
    </submittedName>
</protein>
<evidence type="ECO:0000313" key="14">
    <source>
        <dbReference type="RefSeq" id="XP_026667442.1"/>
    </source>
</evidence>
<dbReference type="AlphaFoldDB" id="A0AAJ7RYN5"/>
<reference evidence="14" key="1">
    <citation type="submission" date="2025-08" db="UniProtKB">
        <authorList>
            <consortium name="RefSeq"/>
        </authorList>
    </citation>
    <scope>IDENTIFICATION</scope>
    <source>
        <tissue evidence="14">Whole body</tissue>
    </source>
</reference>
<dbReference type="PANTHER" id="PTHR24292">
    <property type="entry name" value="CYTOCHROME P450"/>
    <property type="match status" value="1"/>
</dbReference>
<evidence type="ECO:0000256" key="9">
    <source>
        <dbReference type="ARBA" id="ARBA00023002"/>
    </source>
</evidence>
<dbReference type="PANTHER" id="PTHR24292:SF54">
    <property type="entry name" value="CYP9F3-RELATED"/>
    <property type="match status" value="1"/>
</dbReference>
<keyword evidence="10" id="KW-0408">Iron</keyword>
<dbReference type="Proteomes" id="UP000694925">
    <property type="component" value="Unplaced"/>
</dbReference>
<evidence type="ECO:0000256" key="5">
    <source>
        <dbReference type="ARBA" id="ARBA00022617"/>
    </source>
</evidence>
<dbReference type="RefSeq" id="XP_026667442.1">
    <property type="nucleotide sequence ID" value="XM_026811641.1"/>
</dbReference>
<comment type="similarity">
    <text evidence="4">Belongs to the cytochrome P450 family.</text>
</comment>
<dbReference type="GO" id="GO:0005789">
    <property type="term" value="C:endoplasmic reticulum membrane"/>
    <property type="evidence" value="ECO:0007669"/>
    <property type="project" value="UniProtKB-SubCell"/>
</dbReference>
<keyword evidence="11" id="KW-0503">Monooxygenase</keyword>
<evidence type="ECO:0000256" key="8">
    <source>
        <dbReference type="ARBA" id="ARBA00022848"/>
    </source>
</evidence>